<protein>
    <submittedName>
        <fullName evidence="1">Uncharacterized protein</fullName>
    </submittedName>
</protein>
<name>A0ABS8UUW1_DATST</name>
<comment type="caution">
    <text evidence="1">The sequence shown here is derived from an EMBL/GenBank/DDBJ whole genome shotgun (WGS) entry which is preliminary data.</text>
</comment>
<feature type="non-terminal residue" evidence="1">
    <location>
        <position position="1"/>
    </location>
</feature>
<accession>A0ABS8UUW1</accession>
<dbReference type="EMBL" id="JACEIK010002725">
    <property type="protein sequence ID" value="MCD9638552.1"/>
    <property type="molecule type" value="Genomic_DNA"/>
</dbReference>
<dbReference type="Proteomes" id="UP000823775">
    <property type="component" value="Unassembled WGS sequence"/>
</dbReference>
<gene>
    <name evidence="1" type="ORF">HAX54_022575</name>
</gene>
<keyword evidence="2" id="KW-1185">Reference proteome</keyword>
<evidence type="ECO:0000313" key="1">
    <source>
        <dbReference type="EMBL" id="MCD9638552.1"/>
    </source>
</evidence>
<organism evidence="1 2">
    <name type="scientific">Datura stramonium</name>
    <name type="common">Jimsonweed</name>
    <name type="synonym">Common thornapple</name>
    <dbReference type="NCBI Taxonomy" id="4076"/>
    <lineage>
        <taxon>Eukaryota</taxon>
        <taxon>Viridiplantae</taxon>
        <taxon>Streptophyta</taxon>
        <taxon>Embryophyta</taxon>
        <taxon>Tracheophyta</taxon>
        <taxon>Spermatophyta</taxon>
        <taxon>Magnoliopsida</taxon>
        <taxon>eudicotyledons</taxon>
        <taxon>Gunneridae</taxon>
        <taxon>Pentapetalae</taxon>
        <taxon>asterids</taxon>
        <taxon>lamiids</taxon>
        <taxon>Solanales</taxon>
        <taxon>Solanaceae</taxon>
        <taxon>Solanoideae</taxon>
        <taxon>Datureae</taxon>
        <taxon>Datura</taxon>
    </lineage>
</organism>
<sequence>TLQVTIVVSELFGSSECMGSSIWPSRPQYSAHGLNTALTALVRTSLPQYGPHGLNIPSQPQYGLHGLNTTFIAS</sequence>
<evidence type="ECO:0000313" key="2">
    <source>
        <dbReference type="Proteomes" id="UP000823775"/>
    </source>
</evidence>
<feature type="non-terminal residue" evidence="1">
    <location>
        <position position="74"/>
    </location>
</feature>
<proteinExistence type="predicted"/>
<reference evidence="1 2" key="1">
    <citation type="journal article" date="2021" name="BMC Genomics">
        <title>Datura genome reveals duplications of psychoactive alkaloid biosynthetic genes and high mutation rate following tissue culture.</title>
        <authorList>
            <person name="Rajewski A."/>
            <person name="Carter-House D."/>
            <person name="Stajich J."/>
            <person name="Litt A."/>
        </authorList>
    </citation>
    <scope>NUCLEOTIDE SEQUENCE [LARGE SCALE GENOMIC DNA]</scope>
    <source>
        <strain evidence="1">AR-01</strain>
    </source>
</reference>